<evidence type="ECO:0000256" key="1">
    <source>
        <dbReference type="ARBA" id="ARBA00023236"/>
    </source>
</evidence>
<keyword evidence="1" id="KW-0742">SOS response</keyword>
<dbReference type="AlphaFoldDB" id="A0A4V6MCH5"/>
<feature type="domain" description="Endonuclease GajA/Old nuclease/RecF-like AAA" evidence="2">
    <location>
        <begin position="1"/>
        <end position="45"/>
    </location>
</feature>
<dbReference type="InterPro" id="IPR041685">
    <property type="entry name" value="AAA_GajA/Old/RecF-like"/>
</dbReference>
<dbReference type="Gene3D" id="3.40.50.300">
    <property type="entry name" value="P-loop containing nucleotide triphosphate hydrolases"/>
    <property type="match status" value="2"/>
</dbReference>
<dbReference type="GO" id="GO:0016887">
    <property type="term" value="F:ATP hydrolysis activity"/>
    <property type="evidence" value="ECO:0007669"/>
    <property type="project" value="InterPro"/>
</dbReference>
<reference evidence="4 5" key="1">
    <citation type="journal article" date="2015" name="Stand. Genomic Sci.">
        <title>Genomic Encyclopedia of Bacterial and Archaeal Type Strains, Phase III: the genomes of soil and plant-associated and newly described type strains.</title>
        <authorList>
            <person name="Whitman W.B."/>
            <person name="Woyke T."/>
            <person name="Klenk H.P."/>
            <person name="Zhou Y."/>
            <person name="Lilburn T.G."/>
            <person name="Beck B.J."/>
            <person name="De Vos P."/>
            <person name="Vandamme P."/>
            <person name="Eisen J.A."/>
            <person name="Garrity G."/>
            <person name="Hugenholtz P."/>
            <person name="Kyrpides N.C."/>
        </authorList>
    </citation>
    <scope>NUCLEOTIDE SEQUENCE [LARGE SCALE GENOMIC DNA]</scope>
    <source>
        <strain evidence="4 5">RF6</strain>
    </source>
</reference>
<dbReference type="InterPro" id="IPR003959">
    <property type="entry name" value="ATPase_AAA_core"/>
</dbReference>
<dbReference type="RefSeq" id="WP_130454190.1">
    <property type="nucleotide sequence ID" value="NZ_QYAG01000001.1"/>
</dbReference>
<dbReference type="PIRSF" id="PIRSF029347">
    <property type="entry name" value="RecF"/>
    <property type="match status" value="1"/>
</dbReference>
<evidence type="ECO:0000313" key="5">
    <source>
        <dbReference type="Proteomes" id="UP000291832"/>
    </source>
</evidence>
<dbReference type="Pfam" id="PF13304">
    <property type="entry name" value="AAA_21"/>
    <property type="match status" value="1"/>
</dbReference>
<accession>A0A4V6MCH5</accession>
<dbReference type="OrthoDB" id="104167at2"/>
<sequence length="375" mass="40534">MIRTLAIENYRSLREVTLELDQLSVVTGPNGSGKSNVYRALRLLAEIVREGALSSLVAEGGLRSALHAGSRPSSQPVALRLGVATDELSYAIDLGLPQLPAFSVPGVERLLDPEVKNETVWHGETLRPSAVLAERRSLAVRLRDDSGKLTLSDWRVRESESMLATLATPSETPELFALREAARRWRFYDHLRTDPEAPARRPGPVSFTPVLDASGANLPGALATVLGVGDADRLQDAVGAAFDGARAALEGDDSGIGRVCLEQPGLARRVSAAELSDGTLRFLLLATALLTPRPPELLVLNEPEGSLHPSLLPGLAELIRNAARFSQIIVVTHAEPLVRALSNEARMIQLEKPGGETHVAGQLRFEGPNWRWPKR</sequence>
<dbReference type="PANTHER" id="PTHR32182">
    <property type="entry name" value="DNA REPLICATION AND REPAIR PROTEIN RECF"/>
    <property type="match status" value="1"/>
</dbReference>
<dbReference type="InterPro" id="IPR014555">
    <property type="entry name" value="RecF-like"/>
</dbReference>
<evidence type="ECO:0000259" key="2">
    <source>
        <dbReference type="Pfam" id="PF13175"/>
    </source>
</evidence>
<name>A0A4V6MCH5_9MICO</name>
<keyword evidence="5" id="KW-1185">Reference proteome</keyword>
<dbReference type="GO" id="GO:0000731">
    <property type="term" value="P:DNA synthesis involved in DNA repair"/>
    <property type="evidence" value="ECO:0007669"/>
    <property type="project" value="TreeGrafter"/>
</dbReference>
<protein>
    <submittedName>
        <fullName evidence="4">Putative ATPase</fullName>
    </submittedName>
</protein>
<gene>
    <name evidence="4" type="ORF">EV139_2007</name>
</gene>
<evidence type="ECO:0000259" key="3">
    <source>
        <dbReference type="Pfam" id="PF13304"/>
    </source>
</evidence>
<feature type="domain" description="ATPase AAA-type core" evidence="3">
    <location>
        <begin position="238"/>
        <end position="333"/>
    </location>
</feature>
<dbReference type="FunFam" id="3.40.50.300:FF:002708">
    <property type="entry name" value="FeS assembly ATPase SufC"/>
    <property type="match status" value="1"/>
</dbReference>
<dbReference type="Proteomes" id="UP000291832">
    <property type="component" value="Unassembled WGS sequence"/>
</dbReference>
<comment type="caution">
    <text evidence="4">The sequence shown here is derived from an EMBL/GenBank/DDBJ whole genome shotgun (WGS) entry which is preliminary data.</text>
</comment>
<keyword evidence="1" id="KW-0227">DNA damage</keyword>
<dbReference type="GO" id="GO:0005524">
    <property type="term" value="F:ATP binding"/>
    <property type="evidence" value="ECO:0007669"/>
    <property type="project" value="InterPro"/>
</dbReference>
<proteinExistence type="predicted"/>
<dbReference type="Pfam" id="PF13175">
    <property type="entry name" value="AAA_15"/>
    <property type="match status" value="1"/>
</dbReference>
<evidence type="ECO:0000313" key="4">
    <source>
        <dbReference type="EMBL" id="RZT64589.1"/>
    </source>
</evidence>
<dbReference type="InterPro" id="IPR027417">
    <property type="entry name" value="P-loop_NTPase"/>
</dbReference>
<dbReference type="GO" id="GO:0009432">
    <property type="term" value="P:SOS response"/>
    <property type="evidence" value="ECO:0007669"/>
    <property type="project" value="UniProtKB-KW"/>
</dbReference>
<dbReference type="SUPFAM" id="SSF52540">
    <property type="entry name" value="P-loop containing nucleoside triphosphate hydrolases"/>
    <property type="match status" value="1"/>
</dbReference>
<dbReference type="GO" id="GO:0006302">
    <property type="term" value="P:double-strand break repair"/>
    <property type="evidence" value="ECO:0007669"/>
    <property type="project" value="TreeGrafter"/>
</dbReference>
<dbReference type="PANTHER" id="PTHR32182:SF25">
    <property type="entry name" value="SLR1056 PROTEIN"/>
    <property type="match status" value="1"/>
</dbReference>
<dbReference type="EMBL" id="SHKI01000005">
    <property type="protein sequence ID" value="RZT64589.1"/>
    <property type="molecule type" value="Genomic_DNA"/>
</dbReference>
<organism evidence="4 5">
    <name type="scientific">Leucobacter luti</name>
    <dbReference type="NCBI Taxonomy" id="340320"/>
    <lineage>
        <taxon>Bacteria</taxon>
        <taxon>Bacillati</taxon>
        <taxon>Actinomycetota</taxon>
        <taxon>Actinomycetes</taxon>
        <taxon>Micrococcales</taxon>
        <taxon>Microbacteriaceae</taxon>
        <taxon>Leucobacter</taxon>
    </lineage>
</organism>